<keyword evidence="1" id="KW-0472">Membrane</keyword>
<dbReference type="PROSITE" id="PS51123">
    <property type="entry name" value="OMPA_2"/>
    <property type="match status" value="1"/>
</dbReference>
<organism evidence="4 5">
    <name type="scientific">Granulicella mallensis (strain ATCC BAA-1857 / DSM 23137 / MP5ACTX8)</name>
    <dbReference type="NCBI Taxonomy" id="682795"/>
    <lineage>
        <taxon>Bacteria</taxon>
        <taxon>Pseudomonadati</taxon>
        <taxon>Acidobacteriota</taxon>
        <taxon>Terriglobia</taxon>
        <taxon>Terriglobales</taxon>
        <taxon>Acidobacteriaceae</taxon>
        <taxon>Granulicella</taxon>
    </lineage>
</organism>
<feature type="region of interest" description="Disordered" evidence="2">
    <location>
        <begin position="92"/>
        <end position="118"/>
    </location>
</feature>
<dbReference type="RefSeq" id="WP_014263384.1">
    <property type="nucleotide sequence ID" value="NC_016631.1"/>
</dbReference>
<dbReference type="EMBL" id="CP003130">
    <property type="protein sequence ID" value="AEU34500.1"/>
    <property type="molecule type" value="Genomic_DNA"/>
</dbReference>
<protein>
    <submittedName>
        <fullName evidence="4">OmpA/MotB domain protein</fullName>
    </submittedName>
</protein>
<dbReference type="eggNOG" id="COG2885">
    <property type="taxonomic scope" value="Bacteria"/>
</dbReference>
<dbReference type="Gene3D" id="3.30.1330.60">
    <property type="entry name" value="OmpA-like domain"/>
    <property type="match status" value="1"/>
</dbReference>
<feature type="domain" description="OmpA-like" evidence="3">
    <location>
        <begin position="146"/>
        <end position="265"/>
    </location>
</feature>
<evidence type="ECO:0000256" key="1">
    <source>
        <dbReference type="PROSITE-ProRule" id="PRU00473"/>
    </source>
</evidence>
<name>G8NYT7_GRAMM</name>
<accession>G8NYT7</accession>
<dbReference type="Proteomes" id="UP000007113">
    <property type="component" value="Chromosome"/>
</dbReference>
<dbReference type="InterPro" id="IPR050330">
    <property type="entry name" value="Bact_OuterMem_StrucFunc"/>
</dbReference>
<proteinExistence type="predicted"/>
<dbReference type="PANTHER" id="PTHR30329:SF21">
    <property type="entry name" value="LIPOPROTEIN YIAD-RELATED"/>
    <property type="match status" value="1"/>
</dbReference>
<evidence type="ECO:0000256" key="2">
    <source>
        <dbReference type="SAM" id="MobiDB-lite"/>
    </source>
</evidence>
<evidence type="ECO:0000313" key="5">
    <source>
        <dbReference type="Proteomes" id="UP000007113"/>
    </source>
</evidence>
<sequence>MSVKTADSPRLTVLLSDSTRATEKGGFLGLSRQHPAIADLVPGLAVKVEGSYDGDHQLVAKKVTFSRTAMNTARQIDAGLHPVNQQVAAAQDQLKSDRKDIEQNQQDTAKNSQDIDTTKQGLAVTTADTATNKQAIGQANQRFTTLDQYEDKGSITVNFANGKATVSKKDKDQLTDFVKSAANTPGYMIEVQGYASAVGSAALNQRLSSERADAVLAIIQQTGVVPMTRILAPAAMGTTNPVSEDHTRSAHAQNRRVVVTIVVNKGITG</sequence>
<keyword evidence="5" id="KW-1185">Reference proteome</keyword>
<dbReference type="HOGENOM" id="CLU_1033517_0_0_0"/>
<dbReference type="Pfam" id="PF00691">
    <property type="entry name" value="OmpA"/>
    <property type="match status" value="1"/>
</dbReference>
<dbReference type="KEGG" id="gma:AciX8_0142"/>
<dbReference type="AlphaFoldDB" id="G8NYT7"/>
<dbReference type="InterPro" id="IPR036737">
    <property type="entry name" value="OmpA-like_sf"/>
</dbReference>
<dbReference type="InterPro" id="IPR006665">
    <property type="entry name" value="OmpA-like"/>
</dbReference>
<feature type="compositionally biased region" description="Polar residues" evidence="2">
    <location>
        <begin position="103"/>
        <end position="118"/>
    </location>
</feature>
<evidence type="ECO:0000313" key="4">
    <source>
        <dbReference type="EMBL" id="AEU34500.1"/>
    </source>
</evidence>
<dbReference type="PANTHER" id="PTHR30329">
    <property type="entry name" value="STATOR ELEMENT OF FLAGELLAR MOTOR COMPLEX"/>
    <property type="match status" value="1"/>
</dbReference>
<dbReference type="CDD" id="cd07185">
    <property type="entry name" value="OmpA_C-like"/>
    <property type="match status" value="1"/>
</dbReference>
<dbReference type="SUPFAM" id="SSF103088">
    <property type="entry name" value="OmpA-like"/>
    <property type="match status" value="1"/>
</dbReference>
<gene>
    <name evidence="4" type="ordered locus">AciX8_0142</name>
</gene>
<reference evidence="4 5" key="1">
    <citation type="submission" date="2011-11" db="EMBL/GenBank/DDBJ databases">
        <title>Complete sequence of Granulicella mallensis MP5ACTX8.</title>
        <authorList>
            <consortium name="US DOE Joint Genome Institute"/>
            <person name="Lucas S."/>
            <person name="Copeland A."/>
            <person name="Lapidus A."/>
            <person name="Cheng J.-F."/>
            <person name="Goodwin L."/>
            <person name="Pitluck S."/>
            <person name="Peters L."/>
            <person name="Lu M."/>
            <person name="Detter J.C."/>
            <person name="Han C."/>
            <person name="Tapia R."/>
            <person name="Land M."/>
            <person name="Hauser L."/>
            <person name="Kyrpides N."/>
            <person name="Ivanova N."/>
            <person name="Mikhailova N."/>
            <person name="Pagani I."/>
            <person name="Rawat S."/>
            <person name="Mannisto M."/>
            <person name="Haggblom M."/>
            <person name="Woyke T."/>
        </authorList>
    </citation>
    <scope>NUCLEOTIDE SEQUENCE [LARGE SCALE GENOMIC DNA]</scope>
    <source>
        <strain evidence="5">ATCC BAA-1857 / DSM 23137 / MP5ACTX8</strain>
    </source>
</reference>
<evidence type="ECO:0000259" key="3">
    <source>
        <dbReference type="PROSITE" id="PS51123"/>
    </source>
</evidence>
<dbReference type="GO" id="GO:0016020">
    <property type="term" value="C:membrane"/>
    <property type="evidence" value="ECO:0007669"/>
    <property type="project" value="UniProtKB-UniRule"/>
</dbReference>